<comment type="similarity">
    <text evidence="1">Belongs to the type-I restriction system S methylase family.</text>
</comment>
<feature type="domain" description="Type I restriction modification DNA specificity" evidence="4">
    <location>
        <begin position="7"/>
        <end position="86"/>
    </location>
</feature>
<evidence type="ECO:0000256" key="3">
    <source>
        <dbReference type="ARBA" id="ARBA00023125"/>
    </source>
</evidence>
<dbReference type="GO" id="GO:0009307">
    <property type="term" value="P:DNA restriction-modification system"/>
    <property type="evidence" value="ECO:0007669"/>
    <property type="project" value="UniProtKB-KW"/>
</dbReference>
<sequence length="90" mass="10416">MPDIETQYILSSDAVKFVPHRALDKKYLLYAINSSMFRSQIYSEVQGITRVLTSLTKLKKYLIPLSPLAEQKRIVEKIEELLSCTKQLIK</sequence>
<reference evidence="5" key="1">
    <citation type="submission" date="2019-08" db="EMBL/GenBank/DDBJ databases">
        <authorList>
            <person name="Kucharzyk K."/>
            <person name="Murdoch R.W."/>
            <person name="Higgins S."/>
            <person name="Loffler F."/>
        </authorList>
    </citation>
    <scope>NUCLEOTIDE SEQUENCE</scope>
</reference>
<gene>
    <name evidence="5" type="ORF">SDC9_210953</name>
</gene>
<evidence type="ECO:0000313" key="5">
    <source>
        <dbReference type="EMBL" id="MPN63198.1"/>
    </source>
</evidence>
<dbReference type="Pfam" id="PF01420">
    <property type="entry name" value="Methylase_S"/>
    <property type="match status" value="1"/>
</dbReference>
<dbReference type="AlphaFoldDB" id="A0A645JHM8"/>
<organism evidence="5">
    <name type="scientific">bioreactor metagenome</name>
    <dbReference type="NCBI Taxonomy" id="1076179"/>
    <lineage>
        <taxon>unclassified sequences</taxon>
        <taxon>metagenomes</taxon>
        <taxon>ecological metagenomes</taxon>
    </lineage>
</organism>
<evidence type="ECO:0000259" key="4">
    <source>
        <dbReference type="Pfam" id="PF01420"/>
    </source>
</evidence>
<keyword evidence="2" id="KW-0680">Restriction system</keyword>
<dbReference type="GO" id="GO:0003677">
    <property type="term" value="F:DNA binding"/>
    <property type="evidence" value="ECO:0007669"/>
    <property type="project" value="UniProtKB-KW"/>
</dbReference>
<protein>
    <recommendedName>
        <fullName evidence="4">Type I restriction modification DNA specificity domain-containing protein</fullName>
    </recommendedName>
</protein>
<evidence type="ECO:0000256" key="2">
    <source>
        <dbReference type="ARBA" id="ARBA00022747"/>
    </source>
</evidence>
<dbReference type="EMBL" id="VSSQ01142253">
    <property type="protein sequence ID" value="MPN63198.1"/>
    <property type="molecule type" value="Genomic_DNA"/>
</dbReference>
<dbReference type="Gene3D" id="3.90.220.20">
    <property type="entry name" value="DNA methylase specificity domains"/>
    <property type="match status" value="1"/>
</dbReference>
<dbReference type="PANTHER" id="PTHR43140:SF1">
    <property type="entry name" value="TYPE I RESTRICTION ENZYME ECOKI SPECIFICITY SUBUNIT"/>
    <property type="match status" value="1"/>
</dbReference>
<dbReference type="InterPro" id="IPR044946">
    <property type="entry name" value="Restrct_endonuc_typeI_TRD_sf"/>
</dbReference>
<dbReference type="PANTHER" id="PTHR43140">
    <property type="entry name" value="TYPE-1 RESTRICTION ENZYME ECOKI SPECIFICITY PROTEIN"/>
    <property type="match status" value="1"/>
</dbReference>
<dbReference type="SUPFAM" id="SSF116734">
    <property type="entry name" value="DNA methylase specificity domain"/>
    <property type="match status" value="1"/>
</dbReference>
<comment type="caution">
    <text evidence="5">The sequence shown here is derived from an EMBL/GenBank/DDBJ whole genome shotgun (WGS) entry which is preliminary data.</text>
</comment>
<proteinExistence type="inferred from homology"/>
<keyword evidence="3" id="KW-0238">DNA-binding</keyword>
<dbReference type="InterPro" id="IPR051212">
    <property type="entry name" value="Type-I_RE_S_subunit"/>
</dbReference>
<evidence type="ECO:0000256" key="1">
    <source>
        <dbReference type="ARBA" id="ARBA00010923"/>
    </source>
</evidence>
<name>A0A645JHM8_9ZZZZ</name>
<dbReference type="InterPro" id="IPR000055">
    <property type="entry name" value="Restrct_endonuc_typeI_TRD"/>
</dbReference>
<accession>A0A645JHM8</accession>